<comment type="caution">
    <text evidence="1">The sequence shown here is derived from an EMBL/GenBank/DDBJ whole genome shotgun (WGS) entry which is preliminary data.</text>
</comment>
<protein>
    <submittedName>
        <fullName evidence="1">Uncharacterized protein</fullName>
    </submittedName>
</protein>
<name>A0ABQ5HSK5_9ASTR</name>
<keyword evidence="2" id="KW-1185">Reference proteome</keyword>
<accession>A0ABQ5HSK5</accession>
<dbReference type="EMBL" id="BQNB010019908">
    <property type="protein sequence ID" value="GJT90300.1"/>
    <property type="molecule type" value="Genomic_DNA"/>
</dbReference>
<evidence type="ECO:0000313" key="1">
    <source>
        <dbReference type="EMBL" id="GJT90300.1"/>
    </source>
</evidence>
<dbReference type="Proteomes" id="UP001151760">
    <property type="component" value="Unassembled WGS sequence"/>
</dbReference>
<reference evidence="1" key="1">
    <citation type="journal article" date="2022" name="Int. J. Mol. Sci.">
        <title>Draft Genome of Tanacetum Coccineum: Genomic Comparison of Closely Related Tanacetum-Family Plants.</title>
        <authorList>
            <person name="Yamashiro T."/>
            <person name="Shiraishi A."/>
            <person name="Nakayama K."/>
            <person name="Satake H."/>
        </authorList>
    </citation>
    <scope>NUCLEOTIDE SEQUENCE</scope>
</reference>
<organism evidence="1 2">
    <name type="scientific">Tanacetum coccineum</name>
    <dbReference type="NCBI Taxonomy" id="301880"/>
    <lineage>
        <taxon>Eukaryota</taxon>
        <taxon>Viridiplantae</taxon>
        <taxon>Streptophyta</taxon>
        <taxon>Embryophyta</taxon>
        <taxon>Tracheophyta</taxon>
        <taxon>Spermatophyta</taxon>
        <taxon>Magnoliopsida</taxon>
        <taxon>eudicotyledons</taxon>
        <taxon>Gunneridae</taxon>
        <taxon>Pentapetalae</taxon>
        <taxon>asterids</taxon>
        <taxon>campanulids</taxon>
        <taxon>Asterales</taxon>
        <taxon>Asteraceae</taxon>
        <taxon>Asteroideae</taxon>
        <taxon>Anthemideae</taxon>
        <taxon>Anthemidinae</taxon>
        <taxon>Tanacetum</taxon>
    </lineage>
</organism>
<evidence type="ECO:0000313" key="2">
    <source>
        <dbReference type="Proteomes" id="UP001151760"/>
    </source>
</evidence>
<reference evidence="1" key="2">
    <citation type="submission" date="2022-01" db="EMBL/GenBank/DDBJ databases">
        <authorList>
            <person name="Yamashiro T."/>
            <person name="Shiraishi A."/>
            <person name="Satake H."/>
            <person name="Nakayama K."/>
        </authorList>
    </citation>
    <scope>NUCLEOTIDE SEQUENCE</scope>
</reference>
<proteinExistence type="predicted"/>
<sequence length="72" mass="8491">MITNLGLGTTPLENRMDPDKDLMERSFNDYKWVFDLEIKQLDDEFELGIGKKGHILDMIWENYKNIQGKAKE</sequence>
<gene>
    <name evidence="1" type="ORF">Tco_1079145</name>
</gene>